<gene>
    <name evidence="7" type="ORF">NQ502_16625</name>
</gene>
<evidence type="ECO:0000256" key="3">
    <source>
        <dbReference type="ARBA" id="ARBA00022729"/>
    </source>
</evidence>
<evidence type="ECO:0000256" key="5">
    <source>
        <dbReference type="SAM" id="SignalP"/>
    </source>
</evidence>
<evidence type="ECO:0000256" key="1">
    <source>
        <dbReference type="ARBA" id="ARBA00004196"/>
    </source>
</evidence>
<feature type="chain" id="PRO_5047037005" evidence="5">
    <location>
        <begin position="21"/>
        <end position="415"/>
    </location>
</feature>
<dbReference type="InterPro" id="IPR025997">
    <property type="entry name" value="SBP_2_dom"/>
</dbReference>
<evidence type="ECO:0000256" key="2">
    <source>
        <dbReference type="ARBA" id="ARBA00007639"/>
    </source>
</evidence>
<dbReference type="EMBL" id="CP102290">
    <property type="protein sequence ID" value="UWP58975.1"/>
    <property type="molecule type" value="Genomic_DNA"/>
</dbReference>
<dbReference type="SUPFAM" id="SSF53822">
    <property type="entry name" value="Periplasmic binding protein-like I"/>
    <property type="match status" value="1"/>
</dbReference>
<name>A0ABY5VEK1_9FIRM</name>
<evidence type="ECO:0000256" key="4">
    <source>
        <dbReference type="SAM" id="MobiDB-lite"/>
    </source>
</evidence>
<accession>A0ABY5VEK1</accession>
<dbReference type="Gene3D" id="3.40.50.2300">
    <property type="match status" value="2"/>
</dbReference>
<feature type="compositionally biased region" description="Basic and acidic residues" evidence="4">
    <location>
        <begin position="35"/>
        <end position="54"/>
    </location>
</feature>
<evidence type="ECO:0000313" key="7">
    <source>
        <dbReference type="EMBL" id="UWP58975.1"/>
    </source>
</evidence>
<sequence>MRKKVLALGLIFAMTLSLFGCGGKEEGAASTDIAAAEKTDETEKETTKEGRDETAGSEVTTVGDSEAWVMNMDDMLAGSPFEGLTANEAYSYQLIVKSFSASFFTAVAEGAEAAAEELGVELTCNGPNTESDIADQVNMFNTAILNGLDGVAIAPSDASAVLDSLKTAKEKGVPVVLFDSGVENAPEGSVLGTVATDSVAAGRIGAENVYNAVSYKVSDGPIRIGMVANDSTSASNTLRGLGFVDGIIELGKADGYSVAVIGNEWFTKNCSDVGDESTADIIVECRVPATALVDFCASEVSAVCNKTDTAAVFGTNQTVTEGIIMANNNLQVLGSDPDTSIIGTGFDAGATIKENVANGTLYGCVTQMPYAMGYYSIATLVANNNGDETGDLPIPAYWYNAENMDDPLIAPNLYD</sequence>
<dbReference type="Proteomes" id="UP001060164">
    <property type="component" value="Chromosome"/>
</dbReference>
<protein>
    <submittedName>
        <fullName evidence="7">Substrate-binding domain-containing protein</fullName>
    </submittedName>
</protein>
<dbReference type="RefSeq" id="WP_028527274.1">
    <property type="nucleotide sequence ID" value="NZ_CABLBR010000001.1"/>
</dbReference>
<dbReference type="PANTHER" id="PTHR46847">
    <property type="entry name" value="D-ALLOSE-BINDING PERIPLASMIC PROTEIN-RELATED"/>
    <property type="match status" value="1"/>
</dbReference>
<organism evidence="7 8">
    <name type="scientific">Ruminococcus gauvreauii</name>
    <dbReference type="NCBI Taxonomy" id="438033"/>
    <lineage>
        <taxon>Bacteria</taxon>
        <taxon>Bacillati</taxon>
        <taxon>Bacillota</taxon>
        <taxon>Clostridia</taxon>
        <taxon>Eubacteriales</taxon>
        <taxon>Oscillospiraceae</taxon>
        <taxon>Ruminococcus</taxon>
    </lineage>
</organism>
<feature type="signal peptide" evidence="5">
    <location>
        <begin position="1"/>
        <end position="20"/>
    </location>
</feature>
<evidence type="ECO:0000313" key="8">
    <source>
        <dbReference type="Proteomes" id="UP001060164"/>
    </source>
</evidence>
<keyword evidence="3 5" id="KW-0732">Signal</keyword>
<proteinExistence type="inferred from homology"/>
<dbReference type="Pfam" id="PF13407">
    <property type="entry name" value="Peripla_BP_4"/>
    <property type="match status" value="1"/>
</dbReference>
<feature type="region of interest" description="Disordered" evidence="4">
    <location>
        <begin position="31"/>
        <end position="59"/>
    </location>
</feature>
<dbReference type="PANTHER" id="PTHR46847:SF1">
    <property type="entry name" value="D-ALLOSE-BINDING PERIPLASMIC PROTEIN-RELATED"/>
    <property type="match status" value="1"/>
</dbReference>
<feature type="domain" description="Periplasmic binding protein" evidence="6">
    <location>
        <begin position="94"/>
        <end position="385"/>
    </location>
</feature>
<dbReference type="InterPro" id="IPR028082">
    <property type="entry name" value="Peripla_BP_I"/>
</dbReference>
<keyword evidence="8" id="KW-1185">Reference proteome</keyword>
<comment type="subcellular location">
    <subcellularLocation>
        <location evidence="1">Cell envelope</location>
    </subcellularLocation>
</comment>
<evidence type="ECO:0000259" key="6">
    <source>
        <dbReference type="Pfam" id="PF13407"/>
    </source>
</evidence>
<dbReference type="PROSITE" id="PS51257">
    <property type="entry name" value="PROKAR_LIPOPROTEIN"/>
    <property type="match status" value="1"/>
</dbReference>
<reference evidence="7" key="1">
    <citation type="journal article" date="2022" name="Cell">
        <title>Design, construction, and in vivo augmentation of a complex gut microbiome.</title>
        <authorList>
            <person name="Cheng A.G."/>
            <person name="Ho P.Y."/>
            <person name="Aranda-Diaz A."/>
            <person name="Jain S."/>
            <person name="Yu F.B."/>
            <person name="Meng X."/>
            <person name="Wang M."/>
            <person name="Iakiviak M."/>
            <person name="Nagashima K."/>
            <person name="Zhao A."/>
            <person name="Murugkar P."/>
            <person name="Patil A."/>
            <person name="Atabakhsh K."/>
            <person name="Weakley A."/>
            <person name="Yan J."/>
            <person name="Brumbaugh A.R."/>
            <person name="Higginbottom S."/>
            <person name="Dimas A."/>
            <person name="Shiver A.L."/>
            <person name="Deutschbauer A."/>
            <person name="Neff N."/>
            <person name="Sonnenburg J.L."/>
            <person name="Huang K.C."/>
            <person name="Fischbach M.A."/>
        </authorList>
    </citation>
    <scope>NUCLEOTIDE SEQUENCE</scope>
    <source>
        <strain evidence="7">DSM 19829</strain>
    </source>
</reference>
<comment type="similarity">
    <text evidence="2">Belongs to the bacterial solute-binding protein 2 family.</text>
</comment>